<protein>
    <submittedName>
        <fullName evidence="2">Uncharacterized protein</fullName>
    </submittedName>
</protein>
<accession>A0A7W6HRU3</accession>
<organism evidence="2 3">
    <name type="scientific">Allorhizobium taibaishanense</name>
    <dbReference type="NCBI Taxonomy" id="887144"/>
    <lineage>
        <taxon>Bacteria</taxon>
        <taxon>Pseudomonadati</taxon>
        <taxon>Pseudomonadota</taxon>
        <taxon>Alphaproteobacteria</taxon>
        <taxon>Hyphomicrobiales</taxon>
        <taxon>Rhizobiaceae</taxon>
        <taxon>Rhizobium/Agrobacterium group</taxon>
        <taxon>Allorhizobium</taxon>
    </lineage>
</organism>
<evidence type="ECO:0000313" key="3">
    <source>
        <dbReference type="Proteomes" id="UP000544107"/>
    </source>
</evidence>
<dbReference type="Proteomes" id="UP000544107">
    <property type="component" value="Unassembled WGS sequence"/>
</dbReference>
<evidence type="ECO:0000256" key="1">
    <source>
        <dbReference type="SAM" id="Phobius"/>
    </source>
</evidence>
<dbReference type="AlphaFoldDB" id="A0A7W6HRU3"/>
<feature type="transmembrane region" description="Helical" evidence="1">
    <location>
        <begin position="34"/>
        <end position="54"/>
    </location>
</feature>
<sequence length="152" mass="17091">MRNRAREGVCSNLSVMLSPFLVAIRPRRYGKRDACFVPFCMWCSLAVEFIAYVGQSRDRLVAARNLLRASCLAVGTCASVMHKARAGVCLGQLDNTRDCISNSTKRNDHKSWPLMEEPFNSHYSIVLLFKDILIYCSALNVLDNFPLKSIPS</sequence>
<reference evidence="2 3" key="1">
    <citation type="submission" date="2020-08" db="EMBL/GenBank/DDBJ databases">
        <title>Genomic Encyclopedia of Type Strains, Phase IV (KMG-IV): sequencing the most valuable type-strain genomes for metagenomic binning, comparative biology and taxonomic classification.</title>
        <authorList>
            <person name="Goeker M."/>
        </authorList>
    </citation>
    <scope>NUCLEOTIDE SEQUENCE [LARGE SCALE GENOMIC DNA]</scope>
    <source>
        <strain evidence="2 3">DSM 100021</strain>
    </source>
</reference>
<gene>
    <name evidence="2" type="ORF">GGQ71_004549</name>
</gene>
<evidence type="ECO:0000313" key="2">
    <source>
        <dbReference type="EMBL" id="MBB4010251.1"/>
    </source>
</evidence>
<keyword evidence="1" id="KW-1133">Transmembrane helix</keyword>
<comment type="caution">
    <text evidence="2">The sequence shown here is derived from an EMBL/GenBank/DDBJ whole genome shotgun (WGS) entry which is preliminary data.</text>
</comment>
<name>A0A7W6HRU3_9HYPH</name>
<keyword evidence="1" id="KW-0812">Transmembrane</keyword>
<keyword evidence="1" id="KW-0472">Membrane</keyword>
<dbReference type="EMBL" id="JACIED010000007">
    <property type="protein sequence ID" value="MBB4010251.1"/>
    <property type="molecule type" value="Genomic_DNA"/>
</dbReference>
<proteinExistence type="predicted"/>